<feature type="transmembrane region" description="Helical" evidence="1">
    <location>
        <begin position="80"/>
        <end position="97"/>
    </location>
</feature>
<reference evidence="2 4" key="2">
    <citation type="journal article" date="2014" name="BMC Genomics">
        <title>An improved genome release (version Mt4.0) for the model legume Medicago truncatula.</title>
        <authorList>
            <person name="Tang H."/>
            <person name="Krishnakumar V."/>
            <person name="Bidwell S."/>
            <person name="Rosen B."/>
            <person name="Chan A."/>
            <person name="Zhou S."/>
            <person name="Gentzbittel L."/>
            <person name="Childs K.L."/>
            <person name="Yandell M."/>
            <person name="Gundlach H."/>
            <person name="Mayer K.F."/>
            <person name="Schwartz D.C."/>
            <person name="Town C.D."/>
        </authorList>
    </citation>
    <scope>GENOME REANNOTATION</scope>
    <source>
        <strain evidence="3 4">cv. Jemalong A17</strain>
    </source>
</reference>
<sequence>MVQIDHNIASADLVNNCYSGFYISAPRKIISIEAALRAISILPVWYQVSRWLGWEFVIPMGLAQQFLSFTGLGRGNRVRIGLFIVWHAVIWTIWMFRNDLIFSSGTLNEGPVVDRASTLSLGVVPD</sequence>
<keyword evidence="1" id="KW-1133">Transmembrane helix</keyword>
<accession>G7KHS1</accession>
<keyword evidence="1 2" id="KW-0812">Transmembrane</keyword>
<keyword evidence="1" id="KW-0472">Membrane</keyword>
<reference evidence="2 4" key="1">
    <citation type="journal article" date="2011" name="Nature">
        <title>The Medicago genome provides insight into the evolution of rhizobial symbioses.</title>
        <authorList>
            <person name="Young N.D."/>
            <person name="Debelle F."/>
            <person name="Oldroyd G.E."/>
            <person name="Geurts R."/>
            <person name="Cannon S.B."/>
            <person name="Udvardi M.K."/>
            <person name="Benedito V.A."/>
            <person name="Mayer K.F."/>
            <person name="Gouzy J."/>
            <person name="Schoof H."/>
            <person name="Van de Peer Y."/>
            <person name="Proost S."/>
            <person name="Cook D.R."/>
            <person name="Meyers B.C."/>
            <person name="Spannagl M."/>
            <person name="Cheung F."/>
            <person name="De Mita S."/>
            <person name="Krishnakumar V."/>
            <person name="Gundlach H."/>
            <person name="Zhou S."/>
            <person name="Mudge J."/>
            <person name="Bharti A.K."/>
            <person name="Murray J.D."/>
            <person name="Naoumkina M.A."/>
            <person name="Rosen B."/>
            <person name="Silverstein K.A."/>
            <person name="Tang H."/>
            <person name="Rombauts S."/>
            <person name="Zhao P.X."/>
            <person name="Zhou P."/>
            <person name="Barbe V."/>
            <person name="Bardou P."/>
            <person name="Bechner M."/>
            <person name="Bellec A."/>
            <person name="Berger A."/>
            <person name="Berges H."/>
            <person name="Bidwell S."/>
            <person name="Bisseling T."/>
            <person name="Choisne N."/>
            <person name="Couloux A."/>
            <person name="Denny R."/>
            <person name="Deshpande S."/>
            <person name="Dai X."/>
            <person name="Doyle J.J."/>
            <person name="Dudez A.M."/>
            <person name="Farmer A.D."/>
            <person name="Fouteau S."/>
            <person name="Franken C."/>
            <person name="Gibelin C."/>
            <person name="Gish J."/>
            <person name="Goldstein S."/>
            <person name="Gonzalez A.J."/>
            <person name="Green P.J."/>
            <person name="Hallab A."/>
            <person name="Hartog M."/>
            <person name="Hua A."/>
            <person name="Humphray S.J."/>
            <person name="Jeong D.H."/>
            <person name="Jing Y."/>
            <person name="Jocker A."/>
            <person name="Kenton S.M."/>
            <person name="Kim D.J."/>
            <person name="Klee K."/>
            <person name="Lai H."/>
            <person name="Lang C."/>
            <person name="Lin S."/>
            <person name="Macmil S.L."/>
            <person name="Magdelenat G."/>
            <person name="Matthews L."/>
            <person name="McCorrison J."/>
            <person name="Monaghan E.L."/>
            <person name="Mun J.H."/>
            <person name="Najar F.Z."/>
            <person name="Nicholson C."/>
            <person name="Noirot C."/>
            <person name="O'Bleness M."/>
            <person name="Paule C.R."/>
            <person name="Poulain J."/>
            <person name="Prion F."/>
            <person name="Qin B."/>
            <person name="Qu C."/>
            <person name="Retzel E.F."/>
            <person name="Riddle C."/>
            <person name="Sallet E."/>
            <person name="Samain S."/>
            <person name="Samson N."/>
            <person name="Sanders I."/>
            <person name="Saurat O."/>
            <person name="Scarpelli C."/>
            <person name="Schiex T."/>
            <person name="Segurens B."/>
            <person name="Severin A.J."/>
            <person name="Sherrier D.J."/>
            <person name="Shi R."/>
            <person name="Sims S."/>
            <person name="Singer S.R."/>
            <person name="Sinharoy S."/>
            <person name="Sterck L."/>
            <person name="Viollet A."/>
            <person name="Wang B.B."/>
            <person name="Wang K."/>
            <person name="Wang M."/>
            <person name="Wang X."/>
            <person name="Warfsmann J."/>
            <person name="Weissenbach J."/>
            <person name="White D.D."/>
            <person name="White J.D."/>
            <person name="Wiley G.B."/>
            <person name="Wincker P."/>
            <person name="Xing Y."/>
            <person name="Yang L."/>
            <person name="Yao Z."/>
            <person name="Ying F."/>
            <person name="Zhai J."/>
            <person name="Zhou L."/>
            <person name="Zuber A."/>
            <person name="Denarie J."/>
            <person name="Dixon R.A."/>
            <person name="May G.D."/>
            <person name="Schwartz D.C."/>
            <person name="Rogers J."/>
            <person name="Quetier F."/>
            <person name="Town C.D."/>
            <person name="Roe B.A."/>
        </authorList>
    </citation>
    <scope>NUCLEOTIDE SEQUENCE [LARGE SCALE GENOMIC DNA]</scope>
    <source>
        <strain evidence="2">A17</strain>
        <strain evidence="3 4">cv. Jemalong A17</strain>
    </source>
</reference>
<keyword evidence="4" id="KW-1185">Reference proteome</keyword>
<dbReference type="AlphaFoldDB" id="G7KHS1"/>
<organism evidence="2 4">
    <name type="scientific">Medicago truncatula</name>
    <name type="common">Barrel medic</name>
    <name type="synonym">Medicago tribuloides</name>
    <dbReference type="NCBI Taxonomy" id="3880"/>
    <lineage>
        <taxon>Eukaryota</taxon>
        <taxon>Viridiplantae</taxon>
        <taxon>Streptophyta</taxon>
        <taxon>Embryophyta</taxon>
        <taxon>Tracheophyta</taxon>
        <taxon>Spermatophyta</taxon>
        <taxon>Magnoliopsida</taxon>
        <taxon>eudicotyledons</taxon>
        <taxon>Gunneridae</taxon>
        <taxon>Pentapetalae</taxon>
        <taxon>rosids</taxon>
        <taxon>fabids</taxon>
        <taxon>Fabales</taxon>
        <taxon>Fabaceae</taxon>
        <taxon>Papilionoideae</taxon>
        <taxon>50 kb inversion clade</taxon>
        <taxon>NPAAA clade</taxon>
        <taxon>Hologalegina</taxon>
        <taxon>IRL clade</taxon>
        <taxon>Trifolieae</taxon>
        <taxon>Medicago</taxon>
    </lineage>
</organism>
<evidence type="ECO:0000313" key="3">
    <source>
        <dbReference type="EnsemblPlants" id="AES75293"/>
    </source>
</evidence>
<dbReference type="HOGENOM" id="CLU_1984914_0_0_1"/>
<protein>
    <submittedName>
        <fullName evidence="2">Transmembrane protein, putative</fullName>
    </submittedName>
</protein>
<dbReference type="EnsemblPlants" id="AES75293">
    <property type="protein sequence ID" value="AES75293"/>
    <property type="gene ID" value="MTR_6g036610"/>
</dbReference>
<gene>
    <name evidence="2" type="ordered locus">MTR_6g036610</name>
</gene>
<dbReference type="PaxDb" id="3880-AES75293"/>
<evidence type="ECO:0000256" key="1">
    <source>
        <dbReference type="SAM" id="Phobius"/>
    </source>
</evidence>
<proteinExistence type="predicted"/>
<evidence type="ECO:0000313" key="2">
    <source>
        <dbReference type="EMBL" id="AES75293.1"/>
    </source>
</evidence>
<name>G7KHS1_MEDTR</name>
<evidence type="ECO:0000313" key="4">
    <source>
        <dbReference type="Proteomes" id="UP000002051"/>
    </source>
</evidence>
<dbReference type="Proteomes" id="UP000002051">
    <property type="component" value="Chromosome 6"/>
</dbReference>
<reference evidence="3" key="3">
    <citation type="submission" date="2015-04" db="UniProtKB">
        <authorList>
            <consortium name="EnsemblPlants"/>
        </authorList>
    </citation>
    <scope>IDENTIFICATION</scope>
    <source>
        <strain evidence="3">cv. Jemalong A17</strain>
    </source>
</reference>
<dbReference type="EMBL" id="CM001222">
    <property type="protein sequence ID" value="AES75293.1"/>
    <property type="molecule type" value="Genomic_DNA"/>
</dbReference>